<keyword evidence="2" id="KW-1185">Reference proteome</keyword>
<accession>A0ABR8RQH8</accession>
<comment type="caution">
    <text evidence="1">The sequence shown here is derived from an EMBL/GenBank/DDBJ whole genome shotgun (WGS) entry which is preliminary data.</text>
</comment>
<evidence type="ECO:0000313" key="2">
    <source>
        <dbReference type="Proteomes" id="UP000641803"/>
    </source>
</evidence>
<dbReference type="Proteomes" id="UP000641803">
    <property type="component" value="Unassembled WGS sequence"/>
</dbReference>
<gene>
    <name evidence="1" type="ORF">H9652_05795</name>
</gene>
<reference evidence="1 2" key="1">
    <citation type="submission" date="2020-08" db="EMBL/GenBank/DDBJ databases">
        <title>A Genomic Blueprint of the Chicken Gut Microbiome.</title>
        <authorList>
            <person name="Gilroy R."/>
            <person name="Ravi A."/>
            <person name="Getino M."/>
            <person name="Pursley I."/>
            <person name="Horton D.L."/>
            <person name="Alikhan N.-F."/>
            <person name="Baker D."/>
            <person name="Gharbi K."/>
            <person name="Hall N."/>
            <person name="Watson M."/>
            <person name="Adriaenssens E.M."/>
            <person name="Foster-Nyarko E."/>
            <person name="Jarju S."/>
            <person name="Secka A."/>
            <person name="Antonio M."/>
            <person name="Oren A."/>
            <person name="Chaudhuri R."/>
            <person name="La Ragione R.M."/>
            <person name="Hildebrand F."/>
            <person name="Pallen M.J."/>
        </authorList>
    </citation>
    <scope>NUCLEOTIDE SEQUENCE [LARGE SCALE GENOMIC DNA]</scope>
    <source>
        <strain evidence="1 2">Sa4CUA1</strain>
    </source>
</reference>
<protein>
    <submittedName>
        <fullName evidence="1">Uncharacterized protein</fullName>
    </submittedName>
</protein>
<organism evidence="1 2">
    <name type="scientific">Oerskovia rustica</name>
    <dbReference type="NCBI Taxonomy" id="2762237"/>
    <lineage>
        <taxon>Bacteria</taxon>
        <taxon>Bacillati</taxon>
        <taxon>Actinomycetota</taxon>
        <taxon>Actinomycetes</taxon>
        <taxon>Micrococcales</taxon>
        <taxon>Cellulomonadaceae</taxon>
        <taxon>Oerskovia</taxon>
    </lineage>
</organism>
<dbReference type="EMBL" id="JACSQQ010000007">
    <property type="protein sequence ID" value="MBD7949917.1"/>
    <property type="molecule type" value="Genomic_DNA"/>
</dbReference>
<sequence>MHMLDHWRDIARTPDAPGPVRVAAMAYGAVTGNGHVPRTDSDLAEALEIVNTRTGELFSPSMASVKRWRKDAVRYGLLGAGTWGRCLVLPAGVSTNLKVKGSPHVACLICRNRTRQQGARVQDLHRPAA</sequence>
<dbReference type="RefSeq" id="WP_191795407.1">
    <property type="nucleotide sequence ID" value="NZ_JACSQQ010000007.1"/>
</dbReference>
<evidence type="ECO:0000313" key="1">
    <source>
        <dbReference type="EMBL" id="MBD7949917.1"/>
    </source>
</evidence>
<name>A0ABR8RQH8_9CELL</name>
<proteinExistence type="predicted"/>